<comment type="caution">
    <text evidence="6">The sequence shown here is derived from an EMBL/GenBank/DDBJ whole genome shotgun (WGS) entry which is preliminary data.</text>
</comment>
<dbReference type="PANTHER" id="PTHR12532:SF0">
    <property type="entry name" value="TRANSLATIONAL ACTIVATOR OF CYTOCHROME C OXIDASE 1"/>
    <property type="match status" value="1"/>
</dbReference>
<sequence>MSGHSHWAGIKHKKGATDQKRGVVFSKLLAAISAAAKTEQDPNFNPRLRTAVEKAREANVPADNIARAIKKASDAEQNLEELVFEAYGPGGIAILIEAISDSKNRTVQEIKLILNELGGKWAETGSVRWAFAPRADKRGLNADSHGQWRAKFPQKVEGADKEKLGTLIAALEDQSDVQNVYTNAL</sequence>
<evidence type="ECO:0000256" key="2">
    <source>
        <dbReference type="ARBA" id="ARBA00023015"/>
    </source>
</evidence>
<gene>
    <name evidence="6" type="ORF">A2945_02275</name>
</gene>
<evidence type="ECO:0000259" key="5">
    <source>
        <dbReference type="Pfam" id="PF20772"/>
    </source>
</evidence>
<evidence type="ECO:0000256" key="1">
    <source>
        <dbReference type="ARBA" id="ARBA00008724"/>
    </source>
</evidence>
<dbReference type="SUPFAM" id="SSF75625">
    <property type="entry name" value="YebC-like"/>
    <property type="match status" value="1"/>
</dbReference>
<dbReference type="InterPro" id="IPR026564">
    <property type="entry name" value="Transcrip_reg_TACO1-like_dom3"/>
</dbReference>
<dbReference type="InterPro" id="IPR048300">
    <property type="entry name" value="TACO1_YebC-like_2nd/3rd_dom"/>
</dbReference>
<name>A0A1G2CGM3_9BACT</name>
<evidence type="ECO:0000313" key="7">
    <source>
        <dbReference type="Proteomes" id="UP000178880"/>
    </source>
</evidence>
<accession>A0A1G2CGM3</accession>
<dbReference type="STRING" id="1798650.A2945_02275"/>
<dbReference type="InterPro" id="IPR017856">
    <property type="entry name" value="Integrase-like_N"/>
</dbReference>
<evidence type="ECO:0000259" key="4">
    <source>
        <dbReference type="Pfam" id="PF01709"/>
    </source>
</evidence>
<evidence type="ECO:0000256" key="3">
    <source>
        <dbReference type="ARBA" id="ARBA00023163"/>
    </source>
</evidence>
<evidence type="ECO:0008006" key="8">
    <source>
        <dbReference type="Google" id="ProtNLM"/>
    </source>
</evidence>
<feature type="domain" description="TACO1/YebC-like second and third" evidence="4">
    <location>
        <begin position="79"/>
        <end position="132"/>
    </location>
</feature>
<dbReference type="GO" id="GO:0005737">
    <property type="term" value="C:cytoplasm"/>
    <property type="evidence" value="ECO:0007669"/>
    <property type="project" value="UniProtKB-ARBA"/>
</dbReference>
<dbReference type="InterPro" id="IPR002876">
    <property type="entry name" value="Transcrip_reg_TACO1-like"/>
</dbReference>
<organism evidence="6 7">
    <name type="scientific">Candidatus Liptonbacteria bacterium RIFCSPLOWO2_01_FULL_52_25</name>
    <dbReference type="NCBI Taxonomy" id="1798650"/>
    <lineage>
        <taxon>Bacteria</taxon>
        <taxon>Candidatus Liptoniibacteriota</taxon>
    </lineage>
</organism>
<proteinExistence type="inferred from homology"/>
<dbReference type="Pfam" id="PF20772">
    <property type="entry name" value="TACO1_YebC_N"/>
    <property type="match status" value="1"/>
</dbReference>
<dbReference type="EMBL" id="MHLA01000013">
    <property type="protein sequence ID" value="OGY99800.1"/>
    <property type="molecule type" value="Genomic_DNA"/>
</dbReference>
<keyword evidence="3" id="KW-0804">Transcription</keyword>
<dbReference type="AlphaFoldDB" id="A0A1G2CGM3"/>
<dbReference type="InterPro" id="IPR029072">
    <property type="entry name" value="YebC-like"/>
</dbReference>
<dbReference type="InterPro" id="IPR049083">
    <property type="entry name" value="TACO1_YebC_N"/>
</dbReference>
<dbReference type="Pfam" id="PF01709">
    <property type="entry name" value="Transcrip_reg"/>
    <property type="match status" value="2"/>
</dbReference>
<dbReference type="Gene3D" id="1.10.10.200">
    <property type="match status" value="1"/>
</dbReference>
<dbReference type="PANTHER" id="PTHR12532">
    <property type="entry name" value="TRANSLATIONAL ACTIVATOR OF CYTOCHROME C OXIDASE 1"/>
    <property type="match status" value="1"/>
</dbReference>
<dbReference type="FunFam" id="1.10.10.200:FF:000002">
    <property type="entry name" value="Probable transcriptional regulatory protein CLM62_37755"/>
    <property type="match status" value="1"/>
</dbReference>
<dbReference type="Proteomes" id="UP000178880">
    <property type="component" value="Unassembled WGS sequence"/>
</dbReference>
<comment type="similarity">
    <text evidence="1">Belongs to the TACO1 family.</text>
</comment>
<protein>
    <recommendedName>
        <fullName evidence="8">Transcriptional regulator</fullName>
    </recommendedName>
</protein>
<feature type="domain" description="TACO1/YebC-like N-terminal" evidence="5">
    <location>
        <begin position="5"/>
        <end position="74"/>
    </location>
</feature>
<evidence type="ECO:0000313" key="6">
    <source>
        <dbReference type="EMBL" id="OGY99800.1"/>
    </source>
</evidence>
<feature type="domain" description="TACO1/YebC-like second and third" evidence="4">
    <location>
        <begin position="144"/>
        <end position="184"/>
    </location>
</feature>
<reference evidence="6 7" key="1">
    <citation type="journal article" date="2016" name="Nat. Commun.">
        <title>Thousands of microbial genomes shed light on interconnected biogeochemical processes in an aquifer system.</title>
        <authorList>
            <person name="Anantharaman K."/>
            <person name="Brown C.T."/>
            <person name="Hug L.A."/>
            <person name="Sharon I."/>
            <person name="Castelle C.J."/>
            <person name="Probst A.J."/>
            <person name="Thomas B.C."/>
            <person name="Singh A."/>
            <person name="Wilkins M.J."/>
            <person name="Karaoz U."/>
            <person name="Brodie E.L."/>
            <person name="Williams K.H."/>
            <person name="Hubbard S.S."/>
            <person name="Banfield J.F."/>
        </authorList>
    </citation>
    <scope>NUCLEOTIDE SEQUENCE [LARGE SCALE GENOMIC DNA]</scope>
</reference>
<keyword evidence="2" id="KW-0805">Transcription regulation</keyword>
<dbReference type="Gene3D" id="3.30.70.980">
    <property type="match status" value="1"/>
</dbReference>